<gene>
    <name evidence="3" type="ORF">BLA60_28070</name>
</gene>
<comment type="caution">
    <text evidence="3">The sequence shown here is derived from an EMBL/GenBank/DDBJ whole genome shotgun (WGS) entry which is preliminary data.</text>
</comment>
<evidence type="ECO:0000256" key="1">
    <source>
        <dbReference type="SAM" id="MobiDB-lite"/>
    </source>
</evidence>
<dbReference type="InterPro" id="IPR025637">
    <property type="entry name" value="DUF4333"/>
</dbReference>
<name>A0A7Z1AW18_9PSEU</name>
<feature type="region of interest" description="Disordered" evidence="1">
    <location>
        <begin position="1"/>
        <end position="26"/>
    </location>
</feature>
<sequence length="82" mass="8658">MVIPRETVEDDIANSLEESVGQRPDAVECPGDLSARQGESIRCVLHAGPDRLGVAATVTSASVQGGQLDYHLDVKVDEKPTG</sequence>
<proteinExistence type="predicted"/>
<evidence type="ECO:0000313" key="3">
    <source>
        <dbReference type="EMBL" id="OLF07434.1"/>
    </source>
</evidence>
<dbReference type="EMBL" id="MSIF01000016">
    <property type="protein sequence ID" value="OLF07434.1"/>
    <property type="molecule type" value="Genomic_DNA"/>
</dbReference>
<reference evidence="3 4" key="1">
    <citation type="submission" date="2016-12" db="EMBL/GenBank/DDBJ databases">
        <title>The draft genome sequence of Actinophytocola xinjiangensis.</title>
        <authorList>
            <person name="Wang W."/>
            <person name="Yuan L."/>
        </authorList>
    </citation>
    <scope>NUCLEOTIDE SEQUENCE [LARGE SCALE GENOMIC DNA]</scope>
    <source>
        <strain evidence="3 4">CGMCC 4.4663</strain>
    </source>
</reference>
<evidence type="ECO:0000259" key="2">
    <source>
        <dbReference type="Pfam" id="PF14230"/>
    </source>
</evidence>
<organism evidence="3 4">
    <name type="scientific">Actinophytocola xinjiangensis</name>
    <dbReference type="NCBI Taxonomy" id="485602"/>
    <lineage>
        <taxon>Bacteria</taxon>
        <taxon>Bacillati</taxon>
        <taxon>Actinomycetota</taxon>
        <taxon>Actinomycetes</taxon>
        <taxon>Pseudonocardiales</taxon>
        <taxon>Pseudonocardiaceae</taxon>
    </lineage>
</organism>
<feature type="domain" description="DUF4333" evidence="2">
    <location>
        <begin position="2"/>
        <end position="60"/>
    </location>
</feature>
<keyword evidence="4" id="KW-1185">Reference proteome</keyword>
<evidence type="ECO:0000313" key="4">
    <source>
        <dbReference type="Proteomes" id="UP000185696"/>
    </source>
</evidence>
<dbReference type="AlphaFoldDB" id="A0A7Z1AW18"/>
<accession>A0A7Z1AW18</accession>
<protein>
    <recommendedName>
        <fullName evidence="2">DUF4333 domain-containing protein</fullName>
    </recommendedName>
</protein>
<dbReference type="Pfam" id="PF14230">
    <property type="entry name" value="DUF4333"/>
    <property type="match status" value="1"/>
</dbReference>
<dbReference type="Proteomes" id="UP000185696">
    <property type="component" value="Unassembled WGS sequence"/>
</dbReference>